<name>A0A9N7UI35_PLEPL</name>
<evidence type="ECO:0000313" key="1">
    <source>
        <dbReference type="EMBL" id="CAB1432519.1"/>
    </source>
</evidence>
<dbReference type="AlphaFoldDB" id="A0A9N7UI35"/>
<accession>A0A9N7UI35</accession>
<organism evidence="1 2">
    <name type="scientific">Pleuronectes platessa</name>
    <name type="common">European plaice</name>
    <dbReference type="NCBI Taxonomy" id="8262"/>
    <lineage>
        <taxon>Eukaryota</taxon>
        <taxon>Metazoa</taxon>
        <taxon>Chordata</taxon>
        <taxon>Craniata</taxon>
        <taxon>Vertebrata</taxon>
        <taxon>Euteleostomi</taxon>
        <taxon>Actinopterygii</taxon>
        <taxon>Neopterygii</taxon>
        <taxon>Teleostei</taxon>
        <taxon>Neoteleostei</taxon>
        <taxon>Acanthomorphata</taxon>
        <taxon>Carangaria</taxon>
        <taxon>Pleuronectiformes</taxon>
        <taxon>Pleuronectoidei</taxon>
        <taxon>Pleuronectidae</taxon>
        <taxon>Pleuronectes</taxon>
    </lineage>
</organism>
<dbReference type="EMBL" id="CADEAL010001446">
    <property type="protein sequence ID" value="CAB1432519.1"/>
    <property type="molecule type" value="Genomic_DNA"/>
</dbReference>
<comment type="caution">
    <text evidence="1">The sequence shown here is derived from an EMBL/GenBank/DDBJ whole genome shotgun (WGS) entry which is preliminary data.</text>
</comment>
<keyword evidence="2" id="KW-1185">Reference proteome</keyword>
<reference evidence="1" key="1">
    <citation type="submission" date="2020-03" db="EMBL/GenBank/DDBJ databases">
        <authorList>
            <person name="Weist P."/>
        </authorList>
    </citation>
    <scope>NUCLEOTIDE SEQUENCE</scope>
</reference>
<dbReference type="Proteomes" id="UP001153269">
    <property type="component" value="Unassembled WGS sequence"/>
</dbReference>
<proteinExistence type="predicted"/>
<gene>
    <name evidence="1" type="ORF">PLEPLA_LOCUS20601</name>
</gene>
<sequence>MVNSSLPKLKASISVGSCHIAMTSTCQNFHTCSWASPLTLRSSVYLSKGQKDPEAEPLLLHKELFAC</sequence>
<evidence type="ECO:0000313" key="2">
    <source>
        <dbReference type="Proteomes" id="UP001153269"/>
    </source>
</evidence>
<protein>
    <submittedName>
        <fullName evidence="1">Uncharacterized protein</fullName>
    </submittedName>
</protein>